<dbReference type="Proteomes" id="UP001140453">
    <property type="component" value="Unassembled WGS sequence"/>
</dbReference>
<feature type="transmembrane region" description="Helical" evidence="6">
    <location>
        <begin position="66"/>
        <end position="83"/>
    </location>
</feature>
<keyword evidence="7" id="KW-0946">Virion</keyword>
<dbReference type="Pfam" id="PF04479">
    <property type="entry name" value="RTA1"/>
    <property type="match status" value="1"/>
</dbReference>
<gene>
    <name evidence="7" type="primary">RTA3</name>
    <name evidence="7" type="ORF">N0V93_008029</name>
</gene>
<dbReference type="AlphaFoldDB" id="A0A9W9CUD6"/>
<feature type="transmembrane region" description="Helical" evidence="6">
    <location>
        <begin position="136"/>
        <end position="155"/>
    </location>
</feature>
<evidence type="ECO:0000256" key="3">
    <source>
        <dbReference type="ARBA" id="ARBA00022989"/>
    </source>
</evidence>
<feature type="transmembrane region" description="Helical" evidence="6">
    <location>
        <begin position="103"/>
        <end position="124"/>
    </location>
</feature>
<keyword evidence="4 6" id="KW-0472">Membrane</keyword>
<evidence type="ECO:0000256" key="1">
    <source>
        <dbReference type="ARBA" id="ARBA00004141"/>
    </source>
</evidence>
<dbReference type="InterPro" id="IPR007568">
    <property type="entry name" value="RTA1"/>
</dbReference>
<feature type="transmembrane region" description="Helical" evidence="6">
    <location>
        <begin position="175"/>
        <end position="198"/>
    </location>
</feature>
<evidence type="ECO:0000256" key="6">
    <source>
        <dbReference type="SAM" id="Phobius"/>
    </source>
</evidence>
<keyword evidence="8" id="KW-1185">Reference proteome</keyword>
<reference evidence="7" key="1">
    <citation type="submission" date="2022-10" db="EMBL/GenBank/DDBJ databases">
        <title>Tapping the CABI collections for fungal endophytes: first genome assemblies for Collariella, Neodidymelliopsis, Ascochyta clinopodiicola, Didymella pomorum, Didymosphaeria variabile, Neocosmospora piperis and Neocucurbitaria cava.</title>
        <authorList>
            <person name="Hill R."/>
        </authorList>
    </citation>
    <scope>NUCLEOTIDE SEQUENCE</scope>
    <source>
        <strain evidence="7">IMI 355082</strain>
    </source>
</reference>
<accession>A0A9W9CUD6</accession>
<feature type="region of interest" description="Disordered" evidence="5">
    <location>
        <begin position="295"/>
        <end position="317"/>
    </location>
</feature>
<proteinExistence type="predicted"/>
<dbReference type="OrthoDB" id="4521223at2759"/>
<dbReference type="GO" id="GO:0000324">
    <property type="term" value="C:fungal-type vacuole"/>
    <property type="evidence" value="ECO:0007669"/>
    <property type="project" value="TreeGrafter"/>
</dbReference>
<dbReference type="PANTHER" id="PTHR31465:SF11">
    <property type="entry name" value="DOMAIN PROTEIN, PUTATIVE (AFU_ORTHOLOGUE AFUA_3G10770)-RELATED"/>
    <property type="match status" value="1"/>
</dbReference>
<feature type="transmembrane region" description="Helical" evidence="6">
    <location>
        <begin position="256"/>
        <end position="282"/>
    </location>
</feature>
<evidence type="ECO:0000256" key="2">
    <source>
        <dbReference type="ARBA" id="ARBA00022692"/>
    </source>
</evidence>
<dbReference type="PANTHER" id="PTHR31465">
    <property type="entry name" value="PROTEIN RTA1-RELATED"/>
    <property type="match status" value="1"/>
</dbReference>
<sequence>MTSNHTQAYLDELKAIKDASCYPYRSDIDPSYGYFPSFAAGVLFSILFAIPFFYHTFQSVRLRATTSILLALGALTELIGWAARAYSGKCPYNGDAFMSQEVTLIIAPVFFSAALYVLLGKLILDLGPRSSMISAKWYAIVFCSCDVGSLIVQAIGGARASMADTNSDMELGTHIMVAGIAFQLLTMTLFVGFMIDFLLRVLRTQGEFRGMVTKGMKLVFVALIISTLMIYIRSVYRTIELAQGWHGYLISHEGYFIGLDAAIMVIAVGVFVPIDPAVVFAGEGRPGYARKMRGVKGLSSGEPSDAELAMEPVPGRY</sequence>
<protein>
    <submittedName>
        <fullName evidence="7">Envelope glycoprotein gp160</fullName>
    </submittedName>
</protein>
<feature type="transmembrane region" description="Helical" evidence="6">
    <location>
        <begin position="218"/>
        <end position="236"/>
    </location>
</feature>
<evidence type="ECO:0000313" key="8">
    <source>
        <dbReference type="Proteomes" id="UP001140453"/>
    </source>
</evidence>
<comment type="subcellular location">
    <subcellularLocation>
        <location evidence="1">Membrane</location>
        <topology evidence="1">Multi-pass membrane protein</topology>
    </subcellularLocation>
</comment>
<keyword evidence="7" id="KW-0261">Viral envelope protein</keyword>
<comment type="caution">
    <text evidence="7">The sequence shown here is derived from an EMBL/GenBank/DDBJ whole genome shotgun (WGS) entry which is preliminary data.</text>
</comment>
<evidence type="ECO:0000313" key="7">
    <source>
        <dbReference type="EMBL" id="KAJ4387437.1"/>
    </source>
</evidence>
<evidence type="ECO:0000256" key="5">
    <source>
        <dbReference type="SAM" id="MobiDB-lite"/>
    </source>
</evidence>
<evidence type="ECO:0000256" key="4">
    <source>
        <dbReference type="ARBA" id="ARBA00023136"/>
    </source>
</evidence>
<name>A0A9W9CUD6_9PEZI</name>
<dbReference type="EMBL" id="JAPEVB010000005">
    <property type="protein sequence ID" value="KAJ4387437.1"/>
    <property type="molecule type" value="Genomic_DNA"/>
</dbReference>
<keyword evidence="3 6" id="KW-1133">Transmembrane helix</keyword>
<keyword evidence="2 6" id="KW-0812">Transmembrane</keyword>
<dbReference type="GO" id="GO:0005886">
    <property type="term" value="C:plasma membrane"/>
    <property type="evidence" value="ECO:0007669"/>
    <property type="project" value="TreeGrafter"/>
</dbReference>
<organism evidence="7 8">
    <name type="scientific">Gnomoniopsis smithogilvyi</name>
    <dbReference type="NCBI Taxonomy" id="1191159"/>
    <lineage>
        <taxon>Eukaryota</taxon>
        <taxon>Fungi</taxon>
        <taxon>Dikarya</taxon>
        <taxon>Ascomycota</taxon>
        <taxon>Pezizomycotina</taxon>
        <taxon>Sordariomycetes</taxon>
        <taxon>Sordariomycetidae</taxon>
        <taxon>Diaporthales</taxon>
        <taxon>Gnomoniaceae</taxon>
        <taxon>Gnomoniopsis</taxon>
    </lineage>
</organism>
<feature type="transmembrane region" description="Helical" evidence="6">
    <location>
        <begin position="32"/>
        <end position="54"/>
    </location>
</feature>